<comment type="caution">
    <text evidence="2">The sequence shown here is derived from an EMBL/GenBank/DDBJ whole genome shotgun (WGS) entry which is preliminary data.</text>
</comment>
<name>A0AAV2H314_LYMST</name>
<evidence type="ECO:0000313" key="2">
    <source>
        <dbReference type="EMBL" id="CAL1527553.1"/>
    </source>
</evidence>
<feature type="compositionally biased region" description="Polar residues" evidence="1">
    <location>
        <begin position="425"/>
        <end position="437"/>
    </location>
</feature>
<evidence type="ECO:0000256" key="1">
    <source>
        <dbReference type="SAM" id="MobiDB-lite"/>
    </source>
</evidence>
<feature type="region of interest" description="Disordered" evidence="1">
    <location>
        <begin position="232"/>
        <end position="252"/>
    </location>
</feature>
<dbReference type="EMBL" id="CAXITT010000019">
    <property type="protein sequence ID" value="CAL1527553.1"/>
    <property type="molecule type" value="Genomic_DNA"/>
</dbReference>
<gene>
    <name evidence="2" type="ORF">GSLYS_00001730001</name>
</gene>
<keyword evidence="3" id="KW-1185">Reference proteome</keyword>
<feature type="region of interest" description="Disordered" evidence="1">
    <location>
        <begin position="425"/>
        <end position="447"/>
    </location>
</feature>
<sequence>MDDIDFDAESVESKDSNYADPIILNIMDSELVYNQFCNSIKVPQTHLYSNCKSKDTHQALHNKPSIDNVRRRGNENFSRMFDSHAWDESKTLDEEINFDSMSDGLGANLCFSSEFLDTSEFSLPIADDLMDFLEQPQQMSQTFETLGNKEINNKLIPNSTDFLATLLTVGETDFMENDLLWGDIVKDLDTHFLSDDFVNTECKRFFDTESKNIFADLSTADNDNSAIDASVSNLKQPQETSGSTSESKNNSDNFDYECVIEIGTLSPQKSTERSPVPFNDKIEENSSQFLITSDSNEIHQKFAHLNTINHLDISGPETLADGAYVTVDNIHYAMYPPNASLSDSTERAVISKTQVHLDFSSAPQRNLQSYKNSSLISLQKSKTQKKSKTVKKVRATIEKPDSHAIPRKSKATKINEILNIKCQKSQVRRNPSSIRNTSPKERFSNASPISDQLMSDTAFQQTEEPECNSKNTTEMKKLIKPHQTKQSKTASIKVDKNGCLISLPKNNVNTLMVKDLLYMSGRKKKENIKDATEEYRRNILTIMQRKQLRLKQSRNY</sequence>
<reference evidence="2 3" key="1">
    <citation type="submission" date="2024-04" db="EMBL/GenBank/DDBJ databases">
        <authorList>
            <consortium name="Genoscope - CEA"/>
            <person name="William W."/>
        </authorList>
    </citation>
    <scope>NUCLEOTIDE SEQUENCE [LARGE SCALE GENOMIC DNA]</scope>
</reference>
<protein>
    <submittedName>
        <fullName evidence="2">Uncharacterized protein</fullName>
    </submittedName>
</protein>
<dbReference type="AlphaFoldDB" id="A0AAV2H314"/>
<organism evidence="2 3">
    <name type="scientific">Lymnaea stagnalis</name>
    <name type="common">Great pond snail</name>
    <name type="synonym">Helix stagnalis</name>
    <dbReference type="NCBI Taxonomy" id="6523"/>
    <lineage>
        <taxon>Eukaryota</taxon>
        <taxon>Metazoa</taxon>
        <taxon>Spiralia</taxon>
        <taxon>Lophotrochozoa</taxon>
        <taxon>Mollusca</taxon>
        <taxon>Gastropoda</taxon>
        <taxon>Heterobranchia</taxon>
        <taxon>Euthyneura</taxon>
        <taxon>Panpulmonata</taxon>
        <taxon>Hygrophila</taxon>
        <taxon>Lymnaeoidea</taxon>
        <taxon>Lymnaeidae</taxon>
        <taxon>Lymnaea</taxon>
    </lineage>
</organism>
<accession>A0AAV2H314</accession>
<proteinExistence type="predicted"/>
<dbReference type="Proteomes" id="UP001497497">
    <property type="component" value="Unassembled WGS sequence"/>
</dbReference>
<evidence type="ECO:0000313" key="3">
    <source>
        <dbReference type="Proteomes" id="UP001497497"/>
    </source>
</evidence>